<accession>A0A2A4G520</accession>
<feature type="chain" id="PRO_5013082229" description="DUF4369 domain-containing protein" evidence="1">
    <location>
        <begin position="24"/>
        <end position="234"/>
    </location>
</feature>
<gene>
    <name evidence="3" type="ORF">B7P33_15145</name>
</gene>
<evidence type="ECO:0000313" key="4">
    <source>
        <dbReference type="Proteomes" id="UP000219559"/>
    </source>
</evidence>
<dbReference type="PROSITE" id="PS51257">
    <property type="entry name" value="PROKAR_LIPOPROTEIN"/>
    <property type="match status" value="1"/>
</dbReference>
<proteinExistence type="predicted"/>
<dbReference type="Pfam" id="PF14289">
    <property type="entry name" value="DUF4369"/>
    <property type="match status" value="1"/>
</dbReference>
<name>A0A2A4G520_9FLAO</name>
<evidence type="ECO:0000256" key="1">
    <source>
        <dbReference type="SAM" id="SignalP"/>
    </source>
</evidence>
<evidence type="ECO:0000259" key="2">
    <source>
        <dbReference type="Pfam" id="PF14289"/>
    </source>
</evidence>
<dbReference type="RefSeq" id="WP_097443485.1">
    <property type="nucleotide sequence ID" value="NZ_NBWU01000005.1"/>
</dbReference>
<dbReference type="InterPro" id="IPR025380">
    <property type="entry name" value="DUF4369"/>
</dbReference>
<evidence type="ECO:0000313" key="3">
    <source>
        <dbReference type="EMBL" id="PCE63533.1"/>
    </source>
</evidence>
<dbReference type="Proteomes" id="UP000219559">
    <property type="component" value="Unassembled WGS sequence"/>
</dbReference>
<protein>
    <recommendedName>
        <fullName evidence="2">DUF4369 domain-containing protein</fullName>
    </recommendedName>
</protein>
<dbReference type="OrthoDB" id="1143206at2"/>
<feature type="signal peptide" evidence="1">
    <location>
        <begin position="1"/>
        <end position="23"/>
    </location>
</feature>
<dbReference type="AlphaFoldDB" id="A0A2A4G520"/>
<comment type="caution">
    <text evidence="3">The sequence shown here is derived from an EMBL/GenBank/DDBJ whole genome shotgun (WGS) entry which is preliminary data.</text>
</comment>
<keyword evidence="1" id="KW-0732">Signal</keyword>
<organism evidence="3 4">
    <name type="scientific">Sediminicola luteus</name>
    <dbReference type="NCBI Taxonomy" id="319238"/>
    <lineage>
        <taxon>Bacteria</taxon>
        <taxon>Pseudomonadati</taxon>
        <taxon>Bacteroidota</taxon>
        <taxon>Flavobacteriia</taxon>
        <taxon>Flavobacteriales</taxon>
        <taxon>Flavobacteriaceae</taxon>
        <taxon>Sediminicola</taxon>
    </lineage>
</organism>
<reference evidence="3 4" key="1">
    <citation type="submission" date="2017-04" db="EMBL/GenBank/DDBJ databases">
        <title>A new member of the family Flavobacteriaceae isolated from ascidians.</title>
        <authorList>
            <person name="Chen L."/>
        </authorList>
    </citation>
    <scope>NUCLEOTIDE SEQUENCE [LARGE SCALE GENOMIC DNA]</scope>
    <source>
        <strain evidence="3 4">HQA918</strain>
    </source>
</reference>
<keyword evidence="4" id="KW-1185">Reference proteome</keyword>
<sequence length="234" mass="26181">MKNTIWAFLAIILIAACSSGPSANEMMVSGNVKGLKKGVLYLQHIQDTALATLDSLVIEGNGQFSFTVPVESPEVFYLYLKKEDHNEVNDRIVFFGEPGTVTIDTKWNTFDINPTISGSTTHEKFAEYQDVLSKFNKKDLELFRAKMNPEILRDSVLVDSMDALLNRNALRSVLYSLNFALNNKDSYIAPYVALYEVPDAKKIYLDSIYNNLSAEVAASKYGLGLKKLLDTKTE</sequence>
<dbReference type="EMBL" id="NBWU01000005">
    <property type="protein sequence ID" value="PCE63533.1"/>
    <property type="molecule type" value="Genomic_DNA"/>
</dbReference>
<feature type="domain" description="DUF4369" evidence="2">
    <location>
        <begin position="28"/>
        <end position="125"/>
    </location>
</feature>